<dbReference type="AlphaFoldDB" id="A0A1S3HXY5"/>
<feature type="compositionally biased region" description="Basic and acidic residues" evidence="1">
    <location>
        <begin position="219"/>
        <end position="242"/>
    </location>
</feature>
<organism evidence="3 8">
    <name type="scientific">Lingula anatina</name>
    <name type="common">Brachiopod</name>
    <name type="synonym">Lingula unguis</name>
    <dbReference type="NCBI Taxonomy" id="7574"/>
    <lineage>
        <taxon>Eukaryota</taxon>
        <taxon>Metazoa</taxon>
        <taxon>Spiralia</taxon>
        <taxon>Lophotrochozoa</taxon>
        <taxon>Brachiopoda</taxon>
        <taxon>Linguliformea</taxon>
        <taxon>Lingulata</taxon>
        <taxon>Lingulida</taxon>
        <taxon>Linguloidea</taxon>
        <taxon>Lingulidae</taxon>
        <taxon>Lingula</taxon>
    </lineage>
</organism>
<evidence type="ECO:0000313" key="7">
    <source>
        <dbReference type="RefSeq" id="XP_013389933.1"/>
    </source>
</evidence>
<gene>
    <name evidence="4 5 6 7 8" type="primary">LOC106158472</name>
</gene>
<keyword evidence="3" id="KW-1185">Reference proteome</keyword>
<dbReference type="RefSeq" id="XP_013389934.1">
    <property type="nucleotide sequence ID" value="XM_013534480.1"/>
</dbReference>
<feature type="compositionally biased region" description="Polar residues" evidence="1">
    <location>
        <begin position="55"/>
        <end position="70"/>
    </location>
</feature>
<evidence type="ECO:0000313" key="3">
    <source>
        <dbReference type="Proteomes" id="UP000085678"/>
    </source>
</evidence>
<feature type="transmembrane region" description="Helical" evidence="2">
    <location>
        <begin position="7"/>
        <end position="30"/>
    </location>
</feature>
<feature type="compositionally biased region" description="Low complexity" evidence="1">
    <location>
        <begin position="245"/>
        <end position="254"/>
    </location>
</feature>
<keyword evidence="2" id="KW-0812">Transmembrane</keyword>
<evidence type="ECO:0000256" key="2">
    <source>
        <dbReference type="SAM" id="Phobius"/>
    </source>
</evidence>
<feature type="region of interest" description="Disordered" evidence="1">
    <location>
        <begin position="51"/>
        <end position="73"/>
    </location>
</feature>
<evidence type="ECO:0000313" key="5">
    <source>
        <dbReference type="RefSeq" id="XP_013389931.1"/>
    </source>
</evidence>
<evidence type="ECO:0000256" key="1">
    <source>
        <dbReference type="SAM" id="MobiDB-lite"/>
    </source>
</evidence>
<dbReference type="GeneID" id="106158472"/>
<name>A0A1S3HXY5_LINAN</name>
<feature type="region of interest" description="Disordered" evidence="1">
    <location>
        <begin position="219"/>
        <end position="261"/>
    </location>
</feature>
<keyword evidence="2" id="KW-1133">Transmembrane helix</keyword>
<dbReference type="RefSeq" id="XP_013389930.1">
    <property type="nucleotide sequence ID" value="XM_013534476.1"/>
</dbReference>
<keyword evidence="2" id="KW-0472">Membrane</keyword>
<dbReference type="RefSeq" id="XP_013389932.1">
    <property type="nucleotide sequence ID" value="XM_013534478.1"/>
</dbReference>
<dbReference type="KEGG" id="lak:106158472"/>
<accession>A0A1S3HXY5</accession>
<sequence>MADEWKIYLAIGIPCGLVFMFIILFFIVFFCRRLTPPPILEYADEAEQKKRQLEASKSNGETQGSNPNLTSEEEIPIEVTILQGYKRKHTKSGHSNAAFSEDKEQSIIRKKHYHPSRAAYAKAKAFTKPSPIQEVDEIGSTNSLARSKESFQSPELHLTTIMDGSPYQRRDKSLEDIREPSTHTVDGVHIEDEQHSAPNFKSFTSLGSLENILRDFPLDKHKDDDSKSHDSKQSMHHDETDHSISSTGEHQQSQHQEETTMPLKDQELQFQEPPAPRVPEFKALGTLMNLAFQASSEKLDNAFSNRNQGFRKSLENIGKGLKASERAAMRREKMVSSAYQNPGFQASSESLDEPILAERVRKSVSKERLTKSAENLHFHSMAPTQSSVITDV</sequence>
<reference evidence="4 5" key="1">
    <citation type="submission" date="2025-04" db="UniProtKB">
        <authorList>
            <consortium name="RefSeq"/>
        </authorList>
    </citation>
    <scope>IDENTIFICATION</scope>
    <source>
        <tissue evidence="4 5">Gonads</tissue>
    </source>
</reference>
<dbReference type="RefSeq" id="XP_013389933.1">
    <property type="nucleotide sequence ID" value="XM_013534479.1"/>
</dbReference>
<evidence type="ECO:0000313" key="4">
    <source>
        <dbReference type="RefSeq" id="XP_013389930.1"/>
    </source>
</evidence>
<dbReference type="Proteomes" id="UP000085678">
    <property type="component" value="Unplaced"/>
</dbReference>
<dbReference type="RefSeq" id="XP_013389931.1">
    <property type="nucleotide sequence ID" value="XM_013534477.1"/>
</dbReference>
<evidence type="ECO:0000313" key="8">
    <source>
        <dbReference type="RefSeq" id="XP_013389934.1"/>
    </source>
</evidence>
<proteinExistence type="predicted"/>
<feature type="region of interest" description="Disordered" evidence="1">
    <location>
        <begin position="145"/>
        <end position="169"/>
    </location>
</feature>
<protein>
    <submittedName>
        <fullName evidence="4 5">Uncharacterized protein LOC106158472</fullName>
    </submittedName>
</protein>
<evidence type="ECO:0000313" key="6">
    <source>
        <dbReference type="RefSeq" id="XP_013389932.1"/>
    </source>
</evidence>